<evidence type="ECO:0000256" key="1">
    <source>
        <dbReference type="SAM" id="MobiDB-lite"/>
    </source>
</evidence>
<proteinExistence type="predicted"/>
<dbReference type="EMBL" id="LAVV01002510">
    <property type="protein sequence ID" value="KNZ62769.1"/>
    <property type="molecule type" value="Genomic_DNA"/>
</dbReference>
<feature type="region of interest" description="Disordered" evidence="1">
    <location>
        <begin position="60"/>
        <end position="89"/>
    </location>
</feature>
<dbReference type="VEuPathDB" id="FungiDB:VP01_1225g15"/>
<name>A0A0L6VPY1_9BASI</name>
<reference evidence="2 3" key="1">
    <citation type="submission" date="2015-08" db="EMBL/GenBank/DDBJ databases">
        <title>Next Generation Sequencing and Analysis of the Genome of Puccinia sorghi L Schw, the Causal Agent of Maize Common Rust.</title>
        <authorList>
            <person name="Rochi L."/>
            <person name="Burguener G."/>
            <person name="Darino M."/>
            <person name="Turjanski A."/>
            <person name="Kreff E."/>
            <person name="Dieguez M.J."/>
            <person name="Sacco F."/>
        </authorList>
    </citation>
    <scope>NUCLEOTIDE SEQUENCE [LARGE SCALE GENOMIC DNA]</scope>
    <source>
        <strain evidence="2 3">RO10H11247</strain>
    </source>
</reference>
<sequence length="89" mass="10281">MTEDMKEEVNDLYYDFQCNIVRLAIHNRRYDPEAQKHFDKWLNKIHLTYTGENSKAEYKSVMNNAEDNPDRASGFNGGISDSCTTPSNS</sequence>
<gene>
    <name evidence="2" type="ORF">VP01_1225g15</name>
</gene>
<protein>
    <submittedName>
        <fullName evidence="2">Uncharacterized protein</fullName>
    </submittedName>
</protein>
<comment type="caution">
    <text evidence="2">The sequence shown here is derived from an EMBL/GenBank/DDBJ whole genome shotgun (WGS) entry which is preliminary data.</text>
</comment>
<keyword evidence="3" id="KW-1185">Reference proteome</keyword>
<evidence type="ECO:0000313" key="2">
    <source>
        <dbReference type="EMBL" id="KNZ62769.1"/>
    </source>
</evidence>
<evidence type="ECO:0000313" key="3">
    <source>
        <dbReference type="Proteomes" id="UP000037035"/>
    </source>
</evidence>
<organism evidence="2 3">
    <name type="scientific">Puccinia sorghi</name>
    <dbReference type="NCBI Taxonomy" id="27349"/>
    <lineage>
        <taxon>Eukaryota</taxon>
        <taxon>Fungi</taxon>
        <taxon>Dikarya</taxon>
        <taxon>Basidiomycota</taxon>
        <taxon>Pucciniomycotina</taxon>
        <taxon>Pucciniomycetes</taxon>
        <taxon>Pucciniales</taxon>
        <taxon>Pucciniaceae</taxon>
        <taxon>Puccinia</taxon>
    </lineage>
</organism>
<dbReference type="OrthoDB" id="10457674at2759"/>
<dbReference type="Proteomes" id="UP000037035">
    <property type="component" value="Unassembled WGS sequence"/>
</dbReference>
<dbReference type="AlphaFoldDB" id="A0A0L6VPY1"/>
<feature type="compositionally biased region" description="Polar residues" evidence="1">
    <location>
        <begin position="79"/>
        <end position="89"/>
    </location>
</feature>
<accession>A0A0L6VPY1</accession>